<accession>A0AAE3XHG3</accession>
<reference evidence="1" key="1">
    <citation type="submission" date="2023-07" db="EMBL/GenBank/DDBJ databases">
        <title>Sorghum-associated microbial communities from plants grown in Nebraska, USA.</title>
        <authorList>
            <person name="Schachtman D."/>
        </authorList>
    </citation>
    <scope>NUCLEOTIDE SEQUENCE</scope>
    <source>
        <strain evidence="1">BE330</strain>
    </source>
</reference>
<dbReference type="RefSeq" id="WP_309858389.1">
    <property type="nucleotide sequence ID" value="NZ_JAVDQJ010000019.1"/>
</dbReference>
<evidence type="ECO:0000313" key="2">
    <source>
        <dbReference type="Proteomes" id="UP001185331"/>
    </source>
</evidence>
<protein>
    <submittedName>
        <fullName evidence="1">Uncharacterized protein</fullName>
    </submittedName>
</protein>
<proteinExistence type="predicted"/>
<sequence length="539" mass="60272">MSQASEFAATTMLHHAQASSYRTEVPQHPALTALSRTLGQVRFVLKEIETDPLAEQLRTALYRARLNAASSTLQLSHPLIWTDQIERDVQTVASFLQLSTPGLAVHVDEAIRLLRLLQLFDHNPIQEALQADLDRRRVLPRPRTWPGFPAEPARWALVVRPALAEAMQAQWADEEELAVLTPSQLTGNRVFEHLYLLGAAHRYPAALLASPHALGVTLYRYSFMFDQNIRRPLLQVLQSSNTEPVPEIQLPLIPAIERVQWLPQLAPENFNDVMPEALADIDLKEPDEVLSWQDELTPAGSPNPGGVNWDNHQTLAREVMVETLHGRRALLIDEFQLTSRLSVHYPPTVEATNGAGVKVGDVLLLRNEGTQLAYSRELARSKYDAEYLRASELMVAFKTDLHTRVQEVGTRKEAVKRMVRAGADRSCTVGNLSQWFRMTTFRPDSEATYVALLEFSGWAARRSELDAAIQLLRSRHILAGKQAGDERLALLLKLDFSLLDECGYLSVELGGGQVSAHRVVQVQDTPRVVATSTLGQFLP</sequence>
<dbReference type="EMBL" id="JAVDQK010000020">
    <property type="protein sequence ID" value="MDR6220964.1"/>
    <property type="molecule type" value="Genomic_DNA"/>
</dbReference>
<evidence type="ECO:0000313" key="1">
    <source>
        <dbReference type="EMBL" id="MDR6220964.1"/>
    </source>
</evidence>
<dbReference type="Proteomes" id="UP001185331">
    <property type="component" value="Unassembled WGS sequence"/>
</dbReference>
<gene>
    <name evidence="1" type="ORF">J2Y00_004595</name>
</gene>
<comment type="caution">
    <text evidence="1">The sequence shown here is derived from an EMBL/GenBank/DDBJ whole genome shotgun (WGS) entry which is preliminary data.</text>
</comment>
<dbReference type="AlphaFoldDB" id="A0AAE3XHG3"/>
<name>A0AAE3XHG3_9DEIO</name>
<organism evidence="1 2">
    <name type="scientific">Deinococcus soli</name>
    <name type="common">ex Cha et al. 2016</name>
    <dbReference type="NCBI Taxonomy" id="1309411"/>
    <lineage>
        <taxon>Bacteria</taxon>
        <taxon>Thermotogati</taxon>
        <taxon>Deinococcota</taxon>
        <taxon>Deinococci</taxon>
        <taxon>Deinococcales</taxon>
        <taxon>Deinococcaceae</taxon>
        <taxon>Deinococcus</taxon>
    </lineage>
</organism>